<dbReference type="AlphaFoldDB" id="A0AAV7JYV8"/>
<sequence length="193" mass="22123">MLDSLQHTYSVFLDTLKSKDLTKEGLVQLLTTLQHCEQTFIQSPQAFVKATLLELHFYDEQDDVIALFPERIQNAHYVALVGSLQSCIIGINQKLTERLEQRTTYTNQWKEQIVDFWSLLPHFWEADTMEEHLDTEYDYAGVHSNPDYSLDIYQPEGGDMYRSGGQEAEGTTSVEQELTGNVQLGASYDLSFI</sequence>
<name>A0AAV7JYV8_9METZ</name>
<organism evidence="1 2">
    <name type="scientific">Oopsacas minuta</name>
    <dbReference type="NCBI Taxonomy" id="111878"/>
    <lineage>
        <taxon>Eukaryota</taxon>
        <taxon>Metazoa</taxon>
        <taxon>Porifera</taxon>
        <taxon>Hexactinellida</taxon>
        <taxon>Hexasterophora</taxon>
        <taxon>Lyssacinosida</taxon>
        <taxon>Leucopsacidae</taxon>
        <taxon>Oopsacas</taxon>
    </lineage>
</organism>
<dbReference type="Proteomes" id="UP001165289">
    <property type="component" value="Unassembled WGS sequence"/>
</dbReference>
<protein>
    <submittedName>
        <fullName evidence="1">Uncharacterized protein</fullName>
    </submittedName>
</protein>
<evidence type="ECO:0000313" key="2">
    <source>
        <dbReference type="Proteomes" id="UP001165289"/>
    </source>
</evidence>
<reference evidence="1 2" key="1">
    <citation type="journal article" date="2023" name="BMC Biol.">
        <title>The compact genome of the sponge Oopsacas minuta (Hexactinellida) is lacking key metazoan core genes.</title>
        <authorList>
            <person name="Santini S."/>
            <person name="Schenkelaars Q."/>
            <person name="Jourda C."/>
            <person name="Duchesne M."/>
            <person name="Belahbib H."/>
            <person name="Rocher C."/>
            <person name="Selva M."/>
            <person name="Riesgo A."/>
            <person name="Vervoort M."/>
            <person name="Leys S.P."/>
            <person name="Kodjabachian L."/>
            <person name="Le Bivic A."/>
            <person name="Borchiellini C."/>
            <person name="Claverie J.M."/>
            <person name="Renard E."/>
        </authorList>
    </citation>
    <scope>NUCLEOTIDE SEQUENCE [LARGE SCALE GENOMIC DNA]</scope>
    <source>
        <strain evidence="1">SPO-2</strain>
    </source>
</reference>
<evidence type="ECO:0000313" key="1">
    <source>
        <dbReference type="EMBL" id="KAI6653843.1"/>
    </source>
</evidence>
<proteinExistence type="predicted"/>
<accession>A0AAV7JYV8</accession>
<keyword evidence="2" id="KW-1185">Reference proteome</keyword>
<gene>
    <name evidence="1" type="ORF">LOD99_3345</name>
</gene>
<comment type="caution">
    <text evidence="1">The sequence shown here is derived from an EMBL/GenBank/DDBJ whole genome shotgun (WGS) entry which is preliminary data.</text>
</comment>
<dbReference type="EMBL" id="JAKMXF010000255">
    <property type="protein sequence ID" value="KAI6653843.1"/>
    <property type="molecule type" value="Genomic_DNA"/>
</dbReference>